<feature type="domain" description="Ricin B lectin" evidence="1">
    <location>
        <begin position="165"/>
        <end position="302"/>
    </location>
</feature>
<accession>A0A4S4L4Q7</accession>
<dbReference type="SMART" id="SM00458">
    <property type="entry name" value="RICIN"/>
    <property type="match status" value="1"/>
</dbReference>
<dbReference type="InterPro" id="IPR035992">
    <property type="entry name" value="Ricin_B-like_lectins"/>
</dbReference>
<protein>
    <recommendedName>
        <fullName evidence="1">Ricin B lectin domain-containing protein</fullName>
    </recommendedName>
</protein>
<dbReference type="Pfam" id="PF14200">
    <property type="entry name" value="RicinB_lectin_2"/>
    <property type="match status" value="2"/>
</dbReference>
<dbReference type="CDD" id="cd00161">
    <property type="entry name" value="beta-trefoil_Ricin-like"/>
    <property type="match status" value="2"/>
</dbReference>
<dbReference type="PROSITE" id="PS50231">
    <property type="entry name" value="RICIN_B_LECTIN"/>
    <property type="match status" value="2"/>
</dbReference>
<dbReference type="Gene3D" id="2.80.10.50">
    <property type="match status" value="3"/>
</dbReference>
<dbReference type="EMBL" id="SGPK01000243">
    <property type="protein sequence ID" value="THH05698.1"/>
    <property type="molecule type" value="Genomic_DNA"/>
</dbReference>
<comment type="caution">
    <text evidence="2">The sequence shown here is derived from an EMBL/GenBank/DDBJ whole genome shotgun (WGS) entry which is preliminary data.</text>
</comment>
<dbReference type="OrthoDB" id="4880086at2759"/>
<dbReference type="Proteomes" id="UP000308199">
    <property type="component" value="Unassembled WGS sequence"/>
</dbReference>
<organism evidence="2 3">
    <name type="scientific">Phellinidium pouzarii</name>
    <dbReference type="NCBI Taxonomy" id="167371"/>
    <lineage>
        <taxon>Eukaryota</taxon>
        <taxon>Fungi</taxon>
        <taxon>Dikarya</taxon>
        <taxon>Basidiomycota</taxon>
        <taxon>Agaricomycotina</taxon>
        <taxon>Agaricomycetes</taxon>
        <taxon>Hymenochaetales</taxon>
        <taxon>Hymenochaetaceae</taxon>
        <taxon>Phellinidium</taxon>
    </lineage>
</organism>
<reference evidence="2 3" key="1">
    <citation type="submission" date="2019-02" db="EMBL/GenBank/DDBJ databases">
        <title>Genome sequencing of the rare red list fungi Phellinidium pouzarii.</title>
        <authorList>
            <person name="Buettner E."/>
            <person name="Kellner H."/>
        </authorList>
    </citation>
    <scope>NUCLEOTIDE SEQUENCE [LARGE SCALE GENOMIC DNA]</scope>
    <source>
        <strain evidence="2 3">DSM 108285</strain>
    </source>
</reference>
<evidence type="ECO:0000313" key="3">
    <source>
        <dbReference type="Proteomes" id="UP000308199"/>
    </source>
</evidence>
<keyword evidence="3" id="KW-1185">Reference proteome</keyword>
<proteinExistence type="predicted"/>
<dbReference type="InterPro" id="IPR000772">
    <property type="entry name" value="Ricin_B_lectin"/>
</dbReference>
<gene>
    <name evidence="2" type="ORF">EW145_g4615</name>
</gene>
<dbReference type="SUPFAM" id="SSF50370">
    <property type="entry name" value="Ricin B-like lectins"/>
    <property type="match status" value="3"/>
</dbReference>
<evidence type="ECO:0000313" key="2">
    <source>
        <dbReference type="EMBL" id="THH05698.1"/>
    </source>
</evidence>
<evidence type="ECO:0000259" key="1">
    <source>
        <dbReference type="SMART" id="SM00458"/>
    </source>
</evidence>
<dbReference type="AlphaFoldDB" id="A0A4S4L4Q7"/>
<sequence>MPSSHLPLISKAGYWIRNRDSKSVLSIGSTNSNGNVSLVCQDKYSNAQSFKDDSQMWLLELLTSSGGACVYIRNARSNHVLDAEGWGIEEDAQVIIYPKKVPSGNNQHWIIERVDNDSNKTWCRIVNVCTGKVLEETAQIGQPILSSTWNNRHNQHWFFEPVDLPPAYCITHTSTGRCLQYDAKNGATAGRVQSRGDAKISQLWFLETLGDANVIRNVENERMVLDLYSHNKADGTPVVTYRYNGGRNQQWKRIKIDHNDSNNARFLIVSVEANTVIQLNEGQQMLQAQTRKDDASQSWQFEKYPSSLSRKLGDNISHSGFGVNEVIRAIDEDVPSPIVIRSDVGSSDNRDAFSMVEVAFKNTGEHIITLNAYDASDYPLQNMQDIQVVNGHVRIMNFRVNETYNFILKCGRRIKYFREYGTVLDIGSRNSSGNIPLVGQDKHANPRSYEARSQMWSVEKLPSTSGDERFYIRNAQSGNVLDMEGGGIASATPVVVYRKVESDD</sequence>
<name>A0A4S4L4Q7_9AGAM</name>